<evidence type="ECO:0000256" key="1">
    <source>
        <dbReference type="SAM" id="MobiDB-lite"/>
    </source>
</evidence>
<protein>
    <submittedName>
        <fullName evidence="2">Uncharacterized protein</fullName>
    </submittedName>
</protein>
<dbReference type="AlphaFoldDB" id="E0XUA0"/>
<organism evidence="2">
    <name type="scientific">uncultured Chloroflexi bacterium HF0200_09I09</name>
    <dbReference type="NCBI Taxonomy" id="710736"/>
    <lineage>
        <taxon>Bacteria</taxon>
        <taxon>Bacillati</taxon>
        <taxon>Chloroflexota</taxon>
        <taxon>environmental samples</taxon>
    </lineage>
</organism>
<dbReference type="EMBL" id="GU474878">
    <property type="protein sequence ID" value="ADI17991.1"/>
    <property type="molecule type" value="Genomic_DNA"/>
</dbReference>
<feature type="region of interest" description="Disordered" evidence="1">
    <location>
        <begin position="1"/>
        <end position="27"/>
    </location>
</feature>
<proteinExistence type="predicted"/>
<accession>E0XUA0</accession>
<name>E0XUA0_9CHLR</name>
<evidence type="ECO:0000313" key="2">
    <source>
        <dbReference type="EMBL" id="ADI17991.1"/>
    </source>
</evidence>
<sequence>MARPYGYSKKTLDTSLGSRERSEAASLLPSKDVTGQLALIASPCSYA</sequence>
<reference evidence="2" key="1">
    <citation type="journal article" date="2011" name="Environ. Microbiol.">
        <title>Time-series analyses of Monterey Bay coastal microbial picoplankton using a 'genome proxy' microarray.</title>
        <authorList>
            <person name="Rich V.I."/>
            <person name="Pham V.D."/>
            <person name="Eppley J."/>
            <person name="Shi Y."/>
            <person name="DeLong E.F."/>
        </authorList>
    </citation>
    <scope>NUCLEOTIDE SEQUENCE</scope>
</reference>